<gene>
    <name evidence="2" type="ORF">M9458_028863</name>
</gene>
<evidence type="ECO:0000313" key="2">
    <source>
        <dbReference type="EMBL" id="KAL0176533.1"/>
    </source>
</evidence>
<dbReference type="EMBL" id="JAMKFB020000014">
    <property type="protein sequence ID" value="KAL0176533.1"/>
    <property type="molecule type" value="Genomic_DNA"/>
</dbReference>
<keyword evidence="1" id="KW-0472">Membrane</keyword>
<protein>
    <submittedName>
        <fullName evidence="2">Uncharacterized protein</fullName>
    </submittedName>
</protein>
<keyword evidence="3" id="KW-1185">Reference proteome</keyword>
<name>A0ABD0PR64_CIRMR</name>
<organism evidence="2 3">
    <name type="scientific">Cirrhinus mrigala</name>
    <name type="common">Mrigala</name>
    <dbReference type="NCBI Taxonomy" id="683832"/>
    <lineage>
        <taxon>Eukaryota</taxon>
        <taxon>Metazoa</taxon>
        <taxon>Chordata</taxon>
        <taxon>Craniata</taxon>
        <taxon>Vertebrata</taxon>
        <taxon>Euteleostomi</taxon>
        <taxon>Actinopterygii</taxon>
        <taxon>Neopterygii</taxon>
        <taxon>Teleostei</taxon>
        <taxon>Ostariophysi</taxon>
        <taxon>Cypriniformes</taxon>
        <taxon>Cyprinidae</taxon>
        <taxon>Labeoninae</taxon>
        <taxon>Labeonini</taxon>
        <taxon>Cirrhinus</taxon>
    </lineage>
</organism>
<feature type="transmembrane region" description="Helical" evidence="1">
    <location>
        <begin position="36"/>
        <end position="56"/>
    </location>
</feature>
<dbReference type="AlphaFoldDB" id="A0ABD0PR64"/>
<evidence type="ECO:0000313" key="3">
    <source>
        <dbReference type="Proteomes" id="UP001529510"/>
    </source>
</evidence>
<comment type="caution">
    <text evidence="2">The sequence shown here is derived from an EMBL/GenBank/DDBJ whole genome shotgun (WGS) entry which is preliminary data.</text>
</comment>
<sequence length="64" mass="7178">MRNIASVFGTVAVGFHVVTAWLLNPGWLSEDLNQEYKSVTLKSLCAFDGMTFPLIFMQAKRKAQ</sequence>
<dbReference type="Proteomes" id="UP001529510">
    <property type="component" value="Unassembled WGS sequence"/>
</dbReference>
<evidence type="ECO:0000256" key="1">
    <source>
        <dbReference type="SAM" id="Phobius"/>
    </source>
</evidence>
<feature type="non-terminal residue" evidence="2">
    <location>
        <position position="64"/>
    </location>
</feature>
<reference evidence="2 3" key="1">
    <citation type="submission" date="2024-05" db="EMBL/GenBank/DDBJ databases">
        <title>Genome sequencing and assembly of Indian major carp, Cirrhinus mrigala (Hamilton, 1822).</title>
        <authorList>
            <person name="Mohindra V."/>
            <person name="Chowdhury L.M."/>
            <person name="Lal K."/>
            <person name="Jena J.K."/>
        </authorList>
    </citation>
    <scope>NUCLEOTIDE SEQUENCE [LARGE SCALE GENOMIC DNA]</scope>
    <source>
        <strain evidence="2">CM1030</strain>
        <tissue evidence="2">Blood</tissue>
    </source>
</reference>
<accession>A0ABD0PR64</accession>
<keyword evidence="1" id="KW-1133">Transmembrane helix</keyword>
<proteinExistence type="predicted"/>
<keyword evidence="1" id="KW-0812">Transmembrane</keyword>